<gene>
    <name evidence="2" type="ORF">LQG66_28580</name>
</gene>
<dbReference type="SUPFAM" id="SSF52540">
    <property type="entry name" value="P-loop containing nucleoside triphosphate hydrolases"/>
    <property type="match status" value="1"/>
</dbReference>
<dbReference type="Proteomes" id="UP001431010">
    <property type="component" value="Chromosome"/>
</dbReference>
<accession>A0ABY3R8D5</accession>
<dbReference type="RefSeq" id="WP_231319188.1">
    <property type="nucleotide sequence ID" value="NZ_CP088156.1"/>
</dbReference>
<dbReference type="InterPro" id="IPR027417">
    <property type="entry name" value="P-loop_NTPase"/>
</dbReference>
<evidence type="ECO:0000313" key="2">
    <source>
        <dbReference type="EMBL" id="UFZ03165.1"/>
    </source>
</evidence>
<feature type="compositionally biased region" description="Basic residues" evidence="1">
    <location>
        <begin position="1501"/>
        <end position="1510"/>
    </location>
</feature>
<name>A0ABY3R8D5_9BRAD</name>
<reference evidence="2" key="1">
    <citation type="journal article" date="2024" name="Antonie Van Leeuwenhoek">
        <title>Bradyrhizobium ontarionense sp. nov., a novel bacterial symbiont isolated from Aeschynomene indica (Indian jointvetch), harbours photosynthesis, nitrogen fixation and nitrous oxide (N2O) reductase genes.</title>
        <authorList>
            <person name="Bromfield E.S.P."/>
            <person name="Cloutier S."/>
        </authorList>
    </citation>
    <scope>NUCLEOTIDE SEQUENCE</scope>
    <source>
        <strain evidence="2">A19</strain>
    </source>
</reference>
<dbReference type="EMBL" id="CP088156">
    <property type="protein sequence ID" value="UFZ03165.1"/>
    <property type="molecule type" value="Genomic_DNA"/>
</dbReference>
<sequence length="1510" mass="169202">MASATIHFSQMRPHRGDQKVAFEELTRQLIVAAPPAGHQLIENRGQGADGGVEILVRFPDGTYHGWQSKFFLDTMDDGQIGQIKDSFKAALANFPTLARYVVVIPRNLGGSGVGTRDSERARWTKFTTWAAEKASEAGRTVALDLWDETELIRQLTLPSGSHAGVRTYWFDQVLFTDEWFRQKFDGVQADLNERFSADDHVDVSAQRHLDVLCRNEAYLHGTRDYCTRIHEVIPKASNISTDSGMPESVRAAAQKAASEFRSFEQEALSMSWVDAPRIDLEAMSKRMSALYDDMAREWRVPTDEDTYRELMHLDRLLEAALVLPCDPELLARPVLLLAGTAGSGKSHALAHAVQQHLQSGAPAVMLLGQYFERGDPWPQIALKLGLDRFTQDEILGALQAAALAAGRPCLIAIDAINEAEDAAIWRSHLLGLLRNIERFDRLAVVLSCRTTYESYCLPDPHNLTRRTHQGFAGNFGQAAKEYLDKRGIDRPAMPFLDPEFTNPLFLSTACKALVAEGRTAFPLGLDGLSDVFRFYVTSVQKNLIRKGFDRFDPNQAVVWNALQGFAHELLLKDALSLPRDDARAFLEKYLYPPHASEHRNTFLFKLEDEGLLRWAHRRDGVQEITFTFQRFSDHFCASAILQLVDSAAALAVELGPRGSFAHLTNPKTRYQFTSVIEALMVQVPEKFGVELVHIGKGFAKDIAVPISSFIESLKLRVPSAVTAKTVALVEHLRTNDGLDDDDFYSTLIQLASHPGHLLNADYLHKHLTSLPLPDRDAIWSAYLVGAMDRESPVSILIDWAASAEVSKTDSERLRLVALALGWILTTTDREVRDAATKALTAMFYRAPLLIAQTIFTFGEADDLYLRERVLGAAYGALLHIHDKPAVLGAAAEAAYNMVFSAAVPERHAVVRHYAQGIVDLASRRTALPKSIDLKKCRPPFATKPITTWPSRATVKKLDEDAYSIMSSVVGHYIDPDNEFSMAGDFGTYTMSAIGRCFSEVSLRDGKPQTAAMAKAQFWKEIGKLGRKVSALGTSTRKAREAYQAAQAALHWETSLPPAGYVQKPRPSVPALKRKFEDAEKRLLAELTPELRARFKSEPPYEEHGDAQIKLFSRQRAQRWVAWRAVDLGWSKKKHEHVERKFSGWGGRRTEHVIERIGKKYQWIAYWELVGYLIDHHWYVDWEKKPEILQNIELFDTLDIDVSFLLTKEEAVDLRDPRVPPIGLPATDFKAVGDALDLAWISTTEDLPHLPSVVERKDRSGARWWLVKAYRSDEDYLNKLQTKGPLRTGQFFVELIILKPETLPKLFDKIRGKDISGSDLVEHEHTTHRLFGLHAADLLAGVAAGPLLNAERSTGQFGYLTTTLSGDRGEYDQSDAVEMFAVPSEQLARALQLRPENPWSPGFVTMDGTLAFFDTRPTQGRDGAALINAELLTQALRKWNLTCAWVLIAEKDGGVAGDPRRYEDESDRHSLGGLWWIENGEWKGDVWAAPMSRKEEHSPGLARRRSNRSGK</sequence>
<evidence type="ECO:0000313" key="3">
    <source>
        <dbReference type="Proteomes" id="UP001431010"/>
    </source>
</evidence>
<evidence type="ECO:0008006" key="4">
    <source>
        <dbReference type="Google" id="ProtNLM"/>
    </source>
</evidence>
<feature type="region of interest" description="Disordered" evidence="1">
    <location>
        <begin position="1489"/>
        <end position="1510"/>
    </location>
</feature>
<evidence type="ECO:0000256" key="1">
    <source>
        <dbReference type="SAM" id="MobiDB-lite"/>
    </source>
</evidence>
<keyword evidence="3" id="KW-1185">Reference proteome</keyword>
<organism evidence="2 3">
    <name type="scientific">Bradyrhizobium ontarionense</name>
    <dbReference type="NCBI Taxonomy" id="2898149"/>
    <lineage>
        <taxon>Bacteria</taxon>
        <taxon>Pseudomonadati</taxon>
        <taxon>Pseudomonadota</taxon>
        <taxon>Alphaproteobacteria</taxon>
        <taxon>Hyphomicrobiales</taxon>
        <taxon>Nitrobacteraceae</taxon>
        <taxon>Bradyrhizobium</taxon>
    </lineage>
</organism>
<proteinExistence type="predicted"/>
<protein>
    <recommendedName>
        <fullName evidence="4">AAA+ ATPase domain-containing protein</fullName>
    </recommendedName>
</protein>